<dbReference type="RefSeq" id="WP_087671203.1">
    <property type="nucleotide sequence ID" value="NZ_FCNW02000134.1"/>
</dbReference>
<dbReference type="OrthoDB" id="8782062at2"/>
<dbReference type="InterPro" id="IPR011109">
    <property type="entry name" value="DNA_bind_recombinase_dom"/>
</dbReference>
<reference evidence="3" key="1">
    <citation type="submission" date="2016-01" db="EMBL/GenBank/DDBJ databases">
        <authorList>
            <person name="Peeters C."/>
        </authorList>
    </citation>
    <scope>NUCLEOTIDE SEQUENCE [LARGE SCALE GENOMIC DNA]</scope>
    <source>
        <strain evidence="3">LMG 22934</strain>
    </source>
</reference>
<dbReference type="Gene3D" id="3.90.1750.20">
    <property type="entry name" value="Putative Large Serine Recombinase, Chain B, Domain 2"/>
    <property type="match status" value="1"/>
</dbReference>
<organism evidence="3 4">
    <name type="scientific">Caballeronia humi</name>
    <dbReference type="NCBI Taxonomy" id="326474"/>
    <lineage>
        <taxon>Bacteria</taxon>
        <taxon>Pseudomonadati</taxon>
        <taxon>Pseudomonadota</taxon>
        <taxon>Betaproteobacteria</taxon>
        <taxon>Burkholderiales</taxon>
        <taxon>Burkholderiaceae</taxon>
        <taxon>Caballeronia</taxon>
    </lineage>
</organism>
<evidence type="ECO:0000313" key="3">
    <source>
        <dbReference type="EMBL" id="SAL69346.1"/>
    </source>
</evidence>
<name>A0A158JKE2_9BURK</name>
<dbReference type="InterPro" id="IPR025827">
    <property type="entry name" value="Zn_ribbon_recom_dom"/>
</dbReference>
<sequence length="692" mass="79412">MTASTPEKIQARHLSRNAYLYVRQSTLRQVFENTESTQRQYALRERAVSLGWRIDQVFVIDSDLGQSGACAVDREGFQRLVTEVSMGKAGIVMGLEVSRLARNSSDWHRLLEICALTDTLLLDGDGVYDPAHFNDRLVLGLKGTMSEAELHVLRSRLRGGILNKARRGELEIRLPIGFVYDGEGRVSLDPDQRIQESIREFFLTFRRTASAMATVKAFRRAGLKFPRRIYRGPHKGDVQWDELDHSRALWILHHPRYTGAFCFGRTRTRKLPDGHQVSQTLPVDEWTALIRDAHQGYITWEQFEQHVQILHDNAQAHGCERDLGAPREGPALLQGLAICGRCGERMTIRYHVHDTQRVPDYMCQRRSINEGVGRPCQQINGAELDQAIGRLLVETVTPVTLQVALAVQKELEDRSGEFDRLRRQEIERASYEVDLARRRYMRVDPDNRLVADSLEAEWNLALRALAAAQERYEKQCETRSAQLNKKQRESIMALAQDFPRLWNDPQTPEREKKRMARLLIADVTLLKDTEIIARVRFKGGATRELRLSLPKPSWQLRQTPTAVVAEIDRLLEGHTDHETAELLNASGMRSGEGLPFRRLMVRRIRIDYGLKTQYERLRARGLLSATEIAKYLKVCTATIADWRRAGLLKAYQYNDNGQYLYERPGVDAPRRFAHKNKARREAAVDVTTPWHD</sequence>
<dbReference type="Proteomes" id="UP000054977">
    <property type="component" value="Unassembled WGS sequence"/>
</dbReference>
<keyword evidence="4" id="KW-1185">Reference proteome</keyword>
<dbReference type="SMART" id="SM00857">
    <property type="entry name" value="Resolvase"/>
    <property type="match status" value="1"/>
</dbReference>
<dbReference type="STRING" id="326474.AWB65_06823"/>
<comment type="caution">
    <text evidence="3">The sequence shown here is derived from an EMBL/GenBank/DDBJ whole genome shotgun (WGS) entry which is preliminary data.</text>
</comment>
<dbReference type="InterPro" id="IPR041657">
    <property type="entry name" value="HTH_17"/>
</dbReference>
<evidence type="ECO:0008006" key="5">
    <source>
        <dbReference type="Google" id="ProtNLM"/>
    </source>
</evidence>
<accession>A0A158JKE2</accession>
<dbReference type="EMBL" id="FCNW02000134">
    <property type="protein sequence ID" value="SAL69346.1"/>
    <property type="molecule type" value="Genomic_DNA"/>
</dbReference>
<proteinExistence type="predicted"/>
<evidence type="ECO:0000313" key="4">
    <source>
        <dbReference type="Proteomes" id="UP000054977"/>
    </source>
</evidence>
<feature type="domain" description="Recombinase" evidence="2">
    <location>
        <begin position="175"/>
        <end position="316"/>
    </location>
</feature>
<dbReference type="InterPro" id="IPR050639">
    <property type="entry name" value="SSR_resolvase"/>
</dbReference>
<dbReference type="SUPFAM" id="SSF53041">
    <property type="entry name" value="Resolvase-like"/>
    <property type="match status" value="1"/>
</dbReference>
<dbReference type="Pfam" id="PF07508">
    <property type="entry name" value="Recombinase"/>
    <property type="match status" value="1"/>
</dbReference>
<dbReference type="Gene3D" id="3.40.50.1390">
    <property type="entry name" value="Resolvase, N-terminal catalytic domain"/>
    <property type="match status" value="1"/>
</dbReference>
<dbReference type="InterPro" id="IPR006119">
    <property type="entry name" value="Resolv_N"/>
</dbReference>
<dbReference type="PROSITE" id="PS51736">
    <property type="entry name" value="RECOMBINASES_3"/>
    <property type="match status" value="1"/>
</dbReference>
<dbReference type="PANTHER" id="PTHR30461:SF23">
    <property type="entry name" value="DNA RECOMBINASE-RELATED"/>
    <property type="match status" value="1"/>
</dbReference>
<protein>
    <recommendedName>
        <fullName evidence="5">Resolvase domain-containing protein</fullName>
    </recommendedName>
</protein>
<evidence type="ECO:0000259" key="2">
    <source>
        <dbReference type="PROSITE" id="PS51737"/>
    </source>
</evidence>
<dbReference type="GO" id="GO:0003677">
    <property type="term" value="F:DNA binding"/>
    <property type="evidence" value="ECO:0007669"/>
    <property type="project" value="InterPro"/>
</dbReference>
<dbReference type="Pfam" id="PF00239">
    <property type="entry name" value="Resolvase"/>
    <property type="match status" value="1"/>
</dbReference>
<dbReference type="AlphaFoldDB" id="A0A158JKE2"/>
<evidence type="ECO:0000259" key="1">
    <source>
        <dbReference type="PROSITE" id="PS51736"/>
    </source>
</evidence>
<dbReference type="InterPro" id="IPR036162">
    <property type="entry name" value="Resolvase-like_N_sf"/>
</dbReference>
<dbReference type="InterPro" id="IPR038109">
    <property type="entry name" value="DNA_bind_recomb_sf"/>
</dbReference>
<dbReference type="Pfam" id="PF12728">
    <property type="entry name" value="HTH_17"/>
    <property type="match status" value="1"/>
</dbReference>
<gene>
    <name evidence="3" type="ORF">AWB65_06823</name>
</gene>
<dbReference type="PROSITE" id="PS51737">
    <property type="entry name" value="RECOMBINASE_DNA_BIND"/>
    <property type="match status" value="1"/>
</dbReference>
<dbReference type="CDD" id="cd00338">
    <property type="entry name" value="Ser_Recombinase"/>
    <property type="match status" value="1"/>
</dbReference>
<feature type="domain" description="Resolvase/invertase-type recombinase catalytic" evidence="1">
    <location>
        <begin position="17"/>
        <end position="168"/>
    </location>
</feature>
<dbReference type="PANTHER" id="PTHR30461">
    <property type="entry name" value="DNA-INVERTASE FROM LAMBDOID PROPHAGE"/>
    <property type="match status" value="1"/>
</dbReference>
<dbReference type="SUPFAM" id="SSF46955">
    <property type="entry name" value="Putative DNA-binding domain"/>
    <property type="match status" value="1"/>
</dbReference>
<dbReference type="GO" id="GO:0000150">
    <property type="term" value="F:DNA strand exchange activity"/>
    <property type="evidence" value="ECO:0007669"/>
    <property type="project" value="InterPro"/>
</dbReference>
<dbReference type="InterPro" id="IPR009061">
    <property type="entry name" value="DNA-bd_dom_put_sf"/>
</dbReference>
<dbReference type="Pfam" id="PF13408">
    <property type="entry name" value="Zn_ribbon_recom"/>
    <property type="match status" value="1"/>
</dbReference>